<comment type="caution">
    <text evidence="7">The sequence shown here is derived from an EMBL/GenBank/DDBJ whole genome shotgun (WGS) entry which is preliminary data.</text>
</comment>
<dbReference type="Pfam" id="PF01497">
    <property type="entry name" value="Peripla_BP_2"/>
    <property type="match status" value="1"/>
</dbReference>
<proteinExistence type="inferred from homology"/>
<reference evidence="8" key="1">
    <citation type="journal article" date="2020" name="ISME J.">
        <title>Comparative genomics reveals insights into cyanobacterial evolution and habitat adaptation.</title>
        <authorList>
            <person name="Chen M.Y."/>
            <person name="Teng W.K."/>
            <person name="Zhao L."/>
            <person name="Hu C.X."/>
            <person name="Zhou Y.K."/>
            <person name="Han B.P."/>
            <person name="Song L.R."/>
            <person name="Shu W.S."/>
        </authorList>
    </citation>
    <scope>NUCLEOTIDE SEQUENCE [LARGE SCALE GENOMIC DNA]</scope>
    <source>
        <strain evidence="8">FACHB-251</strain>
    </source>
</reference>
<dbReference type="PROSITE" id="PS50983">
    <property type="entry name" value="FE_B12_PBP"/>
    <property type="match status" value="1"/>
</dbReference>
<dbReference type="PANTHER" id="PTHR30532:SF25">
    <property type="entry name" value="IRON(III) DICITRATE-BINDING PERIPLASMIC PROTEIN"/>
    <property type="match status" value="1"/>
</dbReference>
<dbReference type="PANTHER" id="PTHR30532">
    <property type="entry name" value="IRON III DICITRATE-BINDING PERIPLASMIC PROTEIN"/>
    <property type="match status" value="1"/>
</dbReference>
<keyword evidence="8" id="KW-1185">Reference proteome</keyword>
<feature type="domain" description="Fe/B12 periplasmic-binding" evidence="6">
    <location>
        <begin position="66"/>
        <end position="335"/>
    </location>
</feature>
<protein>
    <submittedName>
        <fullName evidence="7">Iron-siderophore ABC transporter substrate-binding protein</fullName>
    </submittedName>
</protein>
<keyword evidence="3" id="KW-0813">Transport</keyword>
<dbReference type="SUPFAM" id="SSF53807">
    <property type="entry name" value="Helical backbone' metal receptor"/>
    <property type="match status" value="1"/>
</dbReference>
<feature type="transmembrane region" description="Helical" evidence="5">
    <location>
        <begin position="14"/>
        <end position="35"/>
    </location>
</feature>
<organism evidence="7 8">
    <name type="scientific">Anabaena sphaerica FACHB-251</name>
    <dbReference type="NCBI Taxonomy" id="2692883"/>
    <lineage>
        <taxon>Bacteria</taxon>
        <taxon>Bacillati</taxon>
        <taxon>Cyanobacteriota</taxon>
        <taxon>Cyanophyceae</taxon>
        <taxon>Nostocales</taxon>
        <taxon>Nostocaceae</taxon>
        <taxon>Anabaena</taxon>
    </lineage>
</organism>
<evidence type="ECO:0000313" key="8">
    <source>
        <dbReference type="Proteomes" id="UP000662185"/>
    </source>
</evidence>
<evidence type="ECO:0000256" key="4">
    <source>
        <dbReference type="ARBA" id="ARBA00022729"/>
    </source>
</evidence>
<dbReference type="Gene3D" id="3.40.50.1980">
    <property type="entry name" value="Nitrogenase molybdenum iron protein domain"/>
    <property type="match status" value="2"/>
</dbReference>
<comment type="subcellular location">
    <subcellularLocation>
        <location evidence="1">Cell envelope</location>
    </subcellularLocation>
</comment>
<dbReference type="AlphaFoldDB" id="A0A927A0M2"/>
<evidence type="ECO:0000256" key="2">
    <source>
        <dbReference type="ARBA" id="ARBA00008814"/>
    </source>
</evidence>
<dbReference type="CDD" id="cd01146">
    <property type="entry name" value="FhuD"/>
    <property type="match status" value="1"/>
</dbReference>
<dbReference type="Proteomes" id="UP000662185">
    <property type="component" value="Unassembled WGS sequence"/>
</dbReference>
<evidence type="ECO:0000256" key="3">
    <source>
        <dbReference type="ARBA" id="ARBA00022448"/>
    </source>
</evidence>
<evidence type="ECO:0000313" key="7">
    <source>
        <dbReference type="EMBL" id="MBD2293361.1"/>
    </source>
</evidence>
<dbReference type="InterPro" id="IPR051313">
    <property type="entry name" value="Bact_iron-sidero_bind"/>
</dbReference>
<dbReference type="InterPro" id="IPR002491">
    <property type="entry name" value="ABC_transptr_periplasmic_BD"/>
</dbReference>
<dbReference type="EMBL" id="JACJQU010000003">
    <property type="protein sequence ID" value="MBD2293361.1"/>
    <property type="molecule type" value="Genomic_DNA"/>
</dbReference>
<name>A0A927A0M2_9NOST</name>
<dbReference type="RefSeq" id="WP_190558697.1">
    <property type="nucleotide sequence ID" value="NZ_JACJQU010000003.1"/>
</dbReference>
<dbReference type="GO" id="GO:0030288">
    <property type="term" value="C:outer membrane-bounded periplasmic space"/>
    <property type="evidence" value="ECO:0007669"/>
    <property type="project" value="TreeGrafter"/>
</dbReference>
<evidence type="ECO:0000256" key="5">
    <source>
        <dbReference type="SAM" id="Phobius"/>
    </source>
</evidence>
<evidence type="ECO:0000259" key="6">
    <source>
        <dbReference type="PROSITE" id="PS50983"/>
    </source>
</evidence>
<dbReference type="PROSITE" id="PS51257">
    <property type="entry name" value="PROKAR_LIPOPROTEIN"/>
    <property type="match status" value="1"/>
</dbReference>
<keyword evidence="4" id="KW-0732">Signal</keyword>
<gene>
    <name evidence="7" type="ORF">H6G06_07635</name>
</gene>
<dbReference type="GO" id="GO:1901678">
    <property type="term" value="P:iron coordination entity transport"/>
    <property type="evidence" value="ECO:0007669"/>
    <property type="project" value="UniProtKB-ARBA"/>
</dbReference>
<keyword evidence="5" id="KW-1133">Transmembrane helix</keyword>
<accession>A0A927A0M2</accession>
<comment type="similarity">
    <text evidence="2">Belongs to the bacterial solute-binding protein 8 family.</text>
</comment>
<sequence length="335" mass="37452">MNDSDMKIKSLTHWWRFVFTILCTLIVTVACHYGGSIPVNHQITNTACRQVEHAAGISCIPDKLERVVTLDPASLENAIALGIKPVGSVISDFSSYLQDQLIGMKNIGQIGEPNLESILVLKPDLILGLDYQQYIYSLSLKIAPTILLKFENSSQWKEVFTNFSLALGRQEVGKRVIKNYYRRLAEFKQKMGDNLSKIKVSVVRIYPNNINIYLLDSFCGTVLQDAGLSRSESQNIAASEAKKLFGNSVQVSIGNELIEKADGDVIFVWTGENTSQENETANKKLEQLKSNPLWKNLKAVKENKVYLVPSYWIGSSILAANAILDDLFKYLINTP</sequence>
<keyword evidence="5" id="KW-0472">Membrane</keyword>
<keyword evidence="5" id="KW-0812">Transmembrane</keyword>
<evidence type="ECO:0000256" key="1">
    <source>
        <dbReference type="ARBA" id="ARBA00004196"/>
    </source>
</evidence>